<dbReference type="InterPro" id="IPR010730">
    <property type="entry name" value="HET"/>
</dbReference>
<dbReference type="AlphaFoldDB" id="A0A8K0W224"/>
<dbReference type="PANTHER" id="PTHR24148:SF64">
    <property type="entry name" value="HETEROKARYON INCOMPATIBILITY DOMAIN-CONTAINING PROTEIN"/>
    <property type="match status" value="1"/>
</dbReference>
<accession>A0A8K0W224</accession>
<protein>
    <submittedName>
        <fullName evidence="2">Heterokaryon incompatibility protein-domain-containing protein</fullName>
    </submittedName>
</protein>
<keyword evidence="3" id="KW-1185">Reference proteome</keyword>
<dbReference type="InterPro" id="IPR052895">
    <property type="entry name" value="HetReg/Transcr_Mod"/>
</dbReference>
<evidence type="ECO:0000313" key="2">
    <source>
        <dbReference type="EMBL" id="KAH7092431.1"/>
    </source>
</evidence>
<organism evidence="2 3">
    <name type="scientific">Paraphoma chrysanthemicola</name>
    <dbReference type="NCBI Taxonomy" id="798071"/>
    <lineage>
        <taxon>Eukaryota</taxon>
        <taxon>Fungi</taxon>
        <taxon>Dikarya</taxon>
        <taxon>Ascomycota</taxon>
        <taxon>Pezizomycotina</taxon>
        <taxon>Dothideomycetes</taxon>
        <taxon>Pleosporomycetidae</taxon>
        <taxon>Pleosporales</taxon>
        <taxon>Pleosporineae</taxon>
        <taxon>Phaeosphaeriaceae</taxon>
        <taxon>Paraphoma</taxon>
    </lineage>
</organism>
<feature type="domain" description="Heterokaryon incompatibility" evidence="1">
    <location>
        <begin position="53"/>
        <end position="212"/>
    </location>
</feature>
<dbReference type="OrthoDB" id="4476201at2759"/>
<evidence type="ECO:0000313" key="3">
    <source>
        <dbReference type="Proteomes" id="UP000813461"/>
    </source>
</evidence>
<dbReference type="EMBL" id="JAGMVJ010000003">
    <property type="protein sequence ID" value="KAH7092431.1"/>
    <property type="molecule type" value="Genomic_DNA"/>
</dbReference>
<dbReference type="Proteomes" id="UP000813461">
    <property type="component" value="Unassembled WGS sequence"/>
</dbReference>
<name>A0A8K0W224_9PLEO</name>
<sequence length="632" mass="72575">MIMDFDPSTLPPFTYSSLAAGSIRLLVSSKSEDPDGYVWSLRVAHLDDEDLQFDALSYVWGSQVDTYPIIVDSKCARVHHNLYMALPYLVQHMKENGDRPMWIDAICINQEDEAEKFEQIARMHKIYGQAETVWAWLGVANKQDRIHEATELLTNISKAGYEVSRQVKIYQPAAAKKARDTYGLSSIEPDVWSAVTHLLENPWYTRMWIVQEAALARNLTFLCGLASYSYELLFSASTFAQYFRDIKDTDGNLIDTMYSSKSTSILTLRTALRDQNKSIAGVLIFAARVTGAHHHCLLPQDRVYALATLYPEAALTELLGGFEPRLEILYARFAKFLLSELGPRARSFWLWLTYAFAFERIDRLPSWAPDLHHMRENNWPDPLRVIPNFTEGVFKRPLTKPDVQTTKRMFGGRWDELVLKGRTLDEVLEVYDEFPWTWPTLDDAPYDEEIDYEYSIVQWESKVSAQVLCRPSDDPDGPQVSIDVYLRTLSDDTTTPSHRLHEIYLGFLEHGKFVRHLMARENERSAAESTMTYVERENHDLFRTFHDSMTTLAYRQLFLTKDRRLGLTIRGVMPGDKVCYFDGAPCLHVVRKSPDKGDDVERWLFVGDACANGLRIGSGNDTNSEEKDFVMV</sequence>
<reference evidence="2" key="1">
    <citation type="journal article" date="2021" name="Nat. Commun.">
        <title>Genetic determinants of endophytism in the Arabidopsis root mycobiome.</title>
        <authorList>
            <person name="Mesny F."/>
            <person name="Miyauchi S."/>
            <person name="Thiergart T."/>
            <person name="Pickel B."/>
            <person name="Atanasova L."/>
            <person name="Karlsson M."/>
            <person name="Huettel B."/>
            <person name="Barry K.W."/>
            <person name="Haridas S."/>
            <person name="Chen C."/>
            <person name="Bauer D."/>
            <person name="Andreopoulos W."/>
            <person name="Pangilinan J."/>
            <person name="LaButti K."/>
            <person name="Riley R."/>
            <person name="Lipzen A."/>
            <person name="Clum A."/>
            <person name="Drula E."/>
            <person name="Henrissat B."/>
            <person name="Kohler A."/>
            <person name="Grigoriev I.V."/>
            <person name="Martin F.M."/>
            <person name="Hacquard S."/>
        </authorList>
    </citation>
    <scope>NUCLEOTIDE SEQUENCE</scope>
    <source>
        <strain evidence="2">MPI-SDFR-AT-0120</strain>
    </source>
</reference>
<proteinExistence type="predicted"/>
<dbReference type="Pfam" id="PF26639">
    <property type="entry name" value="Het-6_barrel"/>
    <property type="match status" value="1"/>
</dbReference>
<dbReference type="Pfam" id="PF06985">
    <property type="entry name" value="HET"/>
    <property type="match status" value="1"/>
</dbReference>
<gene>
    <name evidence="2" type="ORF">FB567DRAFT_517190</name>
</gene>
<dbReference type="PANTHER" id="PTHR24148">
    <property type="entry name" value="ANKYRIN REPEAT DOMAIN-CONTAINING PROTEIN 39 HOMOLOG-RELATED"/>
    <property type="match status" value="1"/>
</dbReference>
<comment type="caution">
    <text evidence="2">The sequence shown here is derived from an EMBL/GenBank/DDBJ whole genome shotgun (WGS) entry which is preliminary data.</text>
</comment>
<evidence type="ECO:0000259" key="1">
    <source>
        <dbReference type="Pfam" id="PF06985"/>
    </source>
</evidence>